<sequence length="44" mass="5229">MRHYGDNAQTLPIIQQLAHQGNRYAIERLVRHYGDNALNFTRLY</sequence>
<organism evidence="1 2">
    <name type="scientific">Crocosphaera watsonii WH 0401</name>
    <dbReference type="NCBI Taxonomy" id="555881"/>
    <lineage>
        <taxon>Bacteria</taxon>
        <taxon>Bacillati</taxon>
        <taxon>Cyanobacteriota</taxon>
        <taxon>Cyanophyceae</taxon>
        <taxon>Oscillatoriophycideae</taxon>
        <taxon>Chroococcales</taxon>
        <taxon>Aphanothecaceae</taxon>
        <taxon>Crocosphaera</taxon>
    </lineage>
</organism>
<protein>
    <submittedName>
        <fullName evidence="1">Uncharacterized protein</fullName>
    </submittedName>
</protein>
<reference evidence="1 2" key="2">
    <citation type="submission" date="2013-09" db="EMBL/GenBank/DDBJ databases">
        <title>Whole genome comparison of six Crocosphaera watsonii strains with differing phenotypes.</title>
        <authorList>
            <person name="Bench S.R."/>
            <person name="Heller P."/>
            <person name="Frank I."/>
            <person name="Arciniega M."/>
            <person name="Shilova I.N."/>
            <person name="Zehr J.P."/>
        </authorList>
    </citation>
    <scope>NUCLEOTIDE SEQUENCE [LARGE SCALE GENOMIC DNA]</scope>
    <source>
        <strain evidence="1 2">WH 0401</strain>
    </source>
</reference>
<name>T2JF03_CROWT</name>
<dbReference type="AlphaFoldDB" id="T2JF03"/>
<evidence type="ECO:0000313" key="1">
    <source>
        <dbReference type="EMBL" id="CCQ63057.1"/>
    </source>
</evidence>
<accession>T2JF03</accession>
<dbReference type="Proteomes" id="UP000018198">
    <property type="component" value="Unassembled WGS sequence"/>
</dbReference>
<dbReference type="EMBL" id="CAQM01000650">
    <property type="protein sequence ID" value="CCQ63057.1"/>
    <property type="molecule type" value="Genomic_DNA"/>
</dbReference>
<gene>
    <name evidence="1" type="ORF">CWATWH0401_3008</name>
</gene>
<comment type="caution">
    <text evidence="1">The sequence shown here is derived from an EMBL/GenBank/DDBJ whole genome shotgun (WGS) entry which is preliminary data.</text>
</comment>
<evidence type="ECO:0000313" key="2">
    <source>
        <dbReference type="Proteomes" id="UP000018198"/>
    </source>
</evidence>
<proteinExistence type="predicted"/>
<reference evidence="1 2" key="1">
    <citation type="submission" date="2013-01" db="EMBL/GenBank/DDBJ databases">
        <authorList>
            <person name="Bench S."/>
        </authorList>
    </citation>
    <scope>NUCLEOTIDE SEQUENCE [LARGE SCALE GENOMIC DNA]</scope>
    <source>
        <strain evidence="1 2">WH 0401</strain>
    </source>
</reference>